<evidence type="ECO:0000313" key="1">
    <source>
        <dbReference type="EMBL" id="CAA9497740.1"/>
    </source>
</evidence>
<protein>
    <submittedName>
        <fullName evidence="1">Uncharacterized protein</fullName>
    </submittedName>
</protein>
<accession>A0A6J4SML8</accession>
<sequence>MTRTAAQLLAGDGILAGAGDGFDQQGGLRCSGGACRCSRV</sequence>
<proteinExistence type="predicted"/>
<dbReference type="AlphaFoldDB" id="A0A6J4SML8"/>
<name>A0A6J4SML8_9ACTN</name>
<reference evidence="1" key="1">
    <citation type="submission" date="2020-02" db="EMBL/GenBank/DDBJ databases">
        <authorList>
            <person name="Meier V. D."/>
        </authorList>
    </citation>
    <scope>NUCLEOTIDE SEQUENCE</scope>
    <source>
        <strain evidence="1">AVDCRST_MAG67</strain>
    </source>
</reference>
<organism evidence="1">
    <name type="scientific">uncultured Solirubrobacteraceae bacterium</name>
    <dbReference type="NCBI Taxonomy" id="1162706"/>
    <lineage>
        <taxon>Bacteria</taxon>
        <taxon>Bacillati</taxon>
        <taxon>Actinomycetota</taxon>
        <taxon>Thermoleophilia</taxon>
        <taxon>Solirubrobacterales</taxon>
        <taxon>Solirubrobacteraceae</taxon>
        <taxon>environmental samples</taxon>
    </lineage>
</organism>
<dbReference type="EMBL" id="CADCVQ010000073">
    <property type="protein sequence ID" value="CAA9497740.1"/>
    <property type="molecule type" value="Genomic_DNA"/>
</dbReference>
<gene>
    <name evidence="1" type="ORF">AVDCRST_MAG67-1816</name>
</gene>